<keyword evidence="4" id="KW-1185">Reference proteome</keyword>
<evidence type="ECO:0000256" key="1">
    <source>
        <dbReference type="SAM" id="MobiDB-lite"/>
    </source>
</evidence>
<dbReference type="GO" id="GO:0035556">
    <property type="term" value="P:intracellular signal transduction"/>
    <property type="evidence" value="ECO:0007669"/>
    <property type="project" value="InterPro"/>
</dbReference>
<feature type="domain" description="Guanylate cyclase" evidence="2">
    <location>
        <begin position="11"/>
        <end position="148"/>
    </location>
</feature>
<dbReference type="Gene3D" id="3.30.70.1230">
    <property type="entry name" value="Nucleotide cyclase"/>
    <property type="match status" value="1"/>
</dbReference>
<name>A0A6S6XXR5_9PROT</name>
<reference evidence="3 4" key="1">
    <citation type="submission" date="2020-03" db="EMBL/GenBank/DDBJ databases">
        <authorList>
            <consortium name="Genoscope - CEA"/>
            <person name="William W."/>
        </authorList>
    </citation>
    <scope>NUCLEOTIDE SEQUENCE [LARGE SCALE GENOMIC DNA]</scope>
    <source>
        <strain evidence="4">DSM 16959</strain>
    </source>
</reference>
<sequence>MDDTSNRTFVCSVLFLDIVEYSKKSVSEQMKLKQRFNALLIRALQQVAASDRIVLDTGDGAAVCFLGSPEVAMFVAMDLRDSISGESPNETPPLLVRMGTNLGPIRLIKDINGQINIIGDGVNVAQRVMSFADENTILVSRSFYEVVSRLSDDYAQILSYEGSRTDKHVREHEVYAVGPSIPHKYADQASSSRAPTVQQRTNDSVITGNADIPAAAASTGVPGIRRPLLAGVSLLALAIIGGGVMLRLGRSDSAPASPPAPAAEAPQLQPTPPSEVQPEAKLPPVKPAAPAKATLALVIIPWGEVYVDGKKRGVSPPLKSIALAPGSHTIEIRNSGFPVHREKIEAKPGAQLKIRHKF</sequence>
<proteinExistence type="predicted"/>
<evidence type="ECO:0000313" key="4">
    <source>
        <dbReference type="Proteomes" id="UP000515733"/>
    </source>
</evidence>
<dbReference type="SUPFAM" id="SSF55073">
    <property type="entry name" value="Nucleotide cyclase"/>
    <property type="match status" value="1"/>
</dbReference>
<dbReference type="Pfam" id="PF00211">
    <property type="entry name" value="Guanylate_cyc"/>
    <property type="match status" value="1"/>
</dbReference>
<protein>
    <recommendedName>
        <fullName evidence="2">Guanylate cyclase domain-containing protein</fullName>
    </recommendedName>
</protein>
<gene>
    <name evidence="3" type="ORF">DENOEST_0467</name>
</gene>
<organism evidence="3 4">
    <name type="scientific">Denitratisoma oestradiolicum</name>
    <dbReference type="NCBI Taxonomy" id="311182"/>
    <lineage>
        <taxon>Bacteria</taxon>
        <taxon>Pseudomonadati</taxon>
        <taxon>Pseudomonadota</taxon>
        <taxon>Betaproteobacteria</taxon>
        <taxon>Nitrosomonadales</taxon>
        <taxon>Sterolibacteriaceae</taxon>
        <taxon>Denitratisoma</taxon>
    </lineage>
</organism>
<feature type="region of interest" description="Disordered" evidence="1">
    <location>
        <begin position="251"/>
        <end position="286"/>
    </location>
</feature>
<dbReference type="InterPro" id="IPR001054">
    <property type="entry name" value="A/G_cyclase"/>
</dbReference>
<dbReference type="InterPro" id="IPR029787">
    <property type="entry name" value="Nucleotide_cyclase"/>
</dbReference>
<evidence type="ECO:0000259" key="2">
    <source>
        <dbReference type="Pfam" id="PF00211"/>
    </source>
</evidence>
<evidence type="ECO:0000313" key="3">
    <source>
        <dbReference type="EMBL" id="CAB1367632.1"/>
    </source>
</evidence>
<dbReference type="RefSeq" id="WP_170228180.1">
    <property type="nucleotide sequence ID" value="NZ_LR778301.1"/>
</dbReference>
<accession>A0A6S6XXR5</accession>
<dbReference type="AlphaFoldDB" id="A0A6S6XXR5"/>
<dbReference type="EMBL" id="LR778301">
    <property type="protein sequence ID" value="CAB1367632.1"/>
    <property type="molecule type" value="Genomic_DNA"/>
</dbReference>
<dbReference type="KEGG" id="doe:DENOEST_0467"/>
<dbReference type="Proteomes" id="UP000515733">
    <property type="component" value="Chromosome"/>
</dbReference>
<dbReference type="GO" id="GO:0009190">
    <property type="term" value="P:cyclic nucleotide biosynthetic process"/>
    <property type="evidence" value="ECO:0007669"/>
    <property type="project" value="InterPro"/>
</dbReference>
<dbReference type="GO" id="GO:0004016">
    <property type="term" value="F:adenylate cyclase activity"/>
    <property type="evidence" value="ECO:0007669"/>
    <property type="project" value="UniProtKB-ARBA"/>
</dbReference>